<dbReference type="InterPro" id="IPR029028">
    <property type="entry name" value="Alpha/beta_knot_MTases"/>
</dbReference>
<organism evidence="4 5">
    <name type="scientific">Mesorhabditis belari</name>
    <dbReference type="NCBI Taxonomy" id="2138241"/>
    <lineage>
        <taxon>Eukaryota</taxon>
        <taxon>Metazoa</taxon>
        <taxon>Ecdysozoa</taxon>
        <taxon>Nematoda</taxon>
        <taxon>Chromadorea</taxon>
        <taxon>Rhabditida</taxon>
        <taxon>Rhabditina</taxon>
        <taxon>Rhabditomorpha</taxon>
        <taxon>Rhabditoidea</taxon>
        <taxon>Rhabditidae</taxon>
        <taxon>Mesorhabditinae</taxon>
        <taxon>Mesorhabditis</taxon>
    </lineage>
</organism>
<dbReference type="PANTHER" id="PTHR12029">
    <property type="entry name" value="RNA METHYLTRANSFERASE"/>
    <property type="match status" value="1"/>
</dbReference>
<evidence type="ECO:0000259" key="3">
    <source>
        <dbReference type="Pfam" id="PF00588"/>
    </source>
</evidence>
<accession>A0AAF3J8Z0</accession>
<keyword evidence="2" id="KW-0808">Transferase</keyword>
<dbReference type="Pfam" id="PF00588">
    <property type="entry name" value="SpoU_methylase"/>
    <property type="match status" value="1"/>
</dbReference>
<dbReference type="InterPro" id="IPR044748">
    <property type="entry name" value="Trm3/TARBP1_C"/>
</dbReference>
<proteinExistence type="predicted"/>
<dbReference type="CDD" id="cd18091">
    <property type="entry name" value="SpoU-like_TRM3-like"/>
    <property type="match status" value="1"/>
</dbReference>
<protein>
    <submittedName>
        <fullName evidence="5">tRNA/rRNA methyltransferase SpoU type domain-containing protein</fullName>
    </submittedName>
</protein>
<dbReference type="SUPFAM" id="SSF75217">
    <property type="entry name" value="alpha/beta knot"/>
    <property type="match status" value="1"/>
</dbReference>
<feature type="domain" description="tRNA/rRNA methyltransferase SpoU type" evidence="3">
    <location>
        <begin position="1051"/>
        <end position="1192"/>
    </location>
</feature>
<keyword evidence="1" id="KW-0489">Methyltransferase</keyword>
<evidence type="ECO:0000313" key="5">
    <source>
        <dbReference type="WBParaSite" id="MBELARI_LOCUS3859"/>
    </source>
</evidence>
<dbReference type="InterPro" id="IPR029026">
    <property type="entry name" value="tRNA_m1G_MTases_N"/>
</dbReference>
<dbReference type="WBParaSite" id="MBELARI_LOCUS3859">
    <property type="protein sequence ID" value="MBELARI_LOCUS3859"/>
    <property type="gene ID" value="MBELARI_LOCUS3859"/>
</dbReference>
<dbReference type="Proteomes" id="UP000887575">
    <property type="component" value="Unassembled WGS sequence"/>
</dbReference>
<dbReference type="GO" id="GO:0016423">
    <property type="term" value="F:tRNA (guanine) methyltransferase activity"/>
    <property type="evidence" value="ECO:0007669"/>
    <property type="project" value="InterPro"/>
</dbReference>
<evidence type="ECO:0000313" key="4">
    <source>
        <dbReference type="Proteomes" id="UP000887575"/>
    </source>
</evidence>
<reference evidence="5" key="1">
    <citation type="submission" date="2024-02" db="UniProtKB">
        <authorList>
            <consortium name="WormBaseParasite"/>
        </authorList>
    </citation>
    <scope>IDENTIFICATION</scope>
</reference>
<dbReference type="SUPFAM" id="SSF48371">
    <property type="entry name" value="ARM repeat"/>
    <property type="match status" value="1"/>
</dbReference>
<dbReference type="InterPro" id="IPR016024">
    <property type="entry name" value="ARM-type_fold"/>
</dbReference>
<evidence type="ECO:0000256" key="1">
    <source>
        <dbReference type="ARBA" id="ARBA00022603"/>
    </source>
</evidence>
<dbReference type="Gene3D" id="3.40.1280.10">
    <property type="match status" value="1"/>
</dbReference>
<evidence type="ECO:0000256" key="2">
    <source>
        <dbReference type="ARBA" id="ARBA00022679"/>
    </source>
</evidence>
<sequence length="1202" mass="138153">MEATFDDDLYGETRLYETLDSNSLEFALPSLCFLVEKLTSKKQNEKILRLIREYLDQETSTKCGRKAAMAALKLLVTGKMWTEMITLLEALEEPQFHIVRPNLALFHSIVQRVDEASIPLNSPWIWLLIRRASFHTNGWIREWAFESGLDYLGMFPEISQKYLITLIELLNSTDMLWRLVERESFEKQCQKLGEIVERIIQINDHRKAVNFTIDLLVSMTRLSCPFTFFYLSEALKNIDCQLLGEEHIGVVKEIIAKVHYISYVALKRKAIGNFVDFFARVIDWAKMPLHCFVFFSSIVSLDPGNSDECGAMKMLKKTIATREIHFLVQEECRMFQEIPWNYETDDPGWLFWTFACSEGNQVAIQFEVELERNIVELIDEGLSFKGTEALLHVWLRKPERVKTENRNPEESSSFARILTDYLTMRLFMLRGTNEDRSLVSLVLLPLVFKLPALIDLLPKAITEILKQSIPTEKLSLIYLILQQCLEKSSNSSEWVFEELRKYFNDKPFSMALSQKTISDLSKTDFQRICESLHTSRTKIFRAFYLKDVTDHSALVNEALEAIECASSFERKLELLKVVEECLKKITDETLLSQCIAAASMVCNEEQKSLNSLPSIRQMMRIALHWEMLKREKTTEQAMKLFTAQLKAASLSQPVAMVLAESLQYAQGWLDEKWTEQIFAVATFGPIPTKAGHVLNASYNLIYPENEADSSERFERIHEVVQRCRMTAISVAIQCCLRDEKFTDALHLEIIKQCLEMDKSTSRSFGLSYAHRGKTRALQLLLLSIVYLKDQKILSQIIDCCIRFVIDPCQQFSIKLLVEWIMVTCANRDGEVFEQIVKAQEHFATTRIGSVTSWLNILTLFARIKREDLGILERILALIAPWTSAQNFSVRCTAIAASKLLYGYLPDESKNSWKVLKSIIDFDAEPAGNSRRVIDNLCSDFYFSHLHSVEHFDLQTILRKIVENTGMPDEEWITERIILELNETEYRSLNPDREFLQAKSLVHNSLSKCNTCAPEMEIEEKDSKEIDEANEELNLQRKLVTIEWKKPEDCSLIVIANLVDKAANLGGLCRTSEIFSVDTLVLADLAVVKDASFKALSMSSENWQKMEAVKVDDLYLYLDSLKQAGYTVIGAEQTTNSVQMHKFAFPRKCALIVGDEREGIPTKLLRYIDQTVEITQFGQTRSLNVHVTAALFISKYAEQHYCK</sequence>
<dbReference type="PANTHER" id="PTHR12029:SF11">
    <property type="entry name" value="METHYLTRANSFERASE TARBP1-RELATED"/>
    <property type="match status" value="1"/>
</dbReference>
<dbReference type="InterPro" id="IPR001537">
    <property type="entry name" value="SpoU_MeTrfase"/>
</dbReference>
<dbReference type="InterPro" id="IPR045330">
    <property type="entry name" value="TRM3/TARBP1"/>
</dbReference>
<dbReference type="AlphaFoldDB" id="A0AAF3J8Z0"/>
<name>A0AAF3J8Z0_9BILA</name>
<keyword evidence="4" id="KW-1185">Reference proteome</keyword>
<dbReference type="GO" id="GO:0030488">
    <property type="term" value="P:tRNA methylation"/>
    <property type="evidence" value="ECO:0007669"/>
    <property type="project" value="InterPro"/>
</dbReference>
<dbReference type="GO" id="GO:0003723">
    <property type="term" value="F:RNA binding"/>
    <property type="evidence" value="ECO:0007669"/>
    <property type="project" value="InterPro"/>
</dbReference>